<name>A0A9X3NLE9_9ACTN</name>
<dbReference type="EMBL" id="JAPDDP010000057">
    <property type="protein sequence ID" value="MDA0183642.1"/>
    <property type="molecule type" value="Genomic_DNA"/>
</dbReference>
<reference evidence="1" key="1">
    <citation type="submission" date="2022-10" db="EMBL/GenBank/DDBJ databases">
        <title>The WGS of Solirubrobacter phytolaccae KCTC 29190.</title>
        <authorList>
            <person name="Jiang Z."/>
        </authorList>
    </citation>
    <scope>NUCLEOTIDE SEQUENCE</scope>
    <source>
        <strain evidence="1">KCTC 29190</strain>
    </source>
</reference>
<proteinExistence type="predicted"/>
<keyword evidence="2" id="KW-1185">Reference proteome</keyword>
<dbReference type="Proteomes" id="UP001147653">
    <property type="component" value="Unassembled WGS sequence"/>
</dbReference>
<sequence>MDEDPSDFTEPTASAPVRFAVGVAATGNPPDISARLFKTDFAERIWNQLLDRPSGLPAGFYADSPDPVTWSQEALTWRHQMGGNVRSITVARAAWDASAAVGERLAMDDVYPDNFAETRIASRWVIADQLVSDLGGFGDVYVTIVIAGGHFPRRNSNEHIVMRRGPLLPGVDKAQVSSLDREFMRAVGNLAPEP</sequence>
<evidence type="ECO:0000313" key="1">
    <source>
        <dbReference type="EMBL" id="MDA0183642.1"/>
    </source>
</evidence>
<accession>A0A9X3NLE9</accession>
<organism evidence="1 2">
    <name type="scientific">Solirubrobacter phytolaccae</name>
    <dbReference type="NCBI Taxonomy" id="1404360"/>
    <lineage>
        <taxon>Bacteria</taxon>
        <taxon>Bacillati</taxon>
        <taxon>Actinomycetota</taxon>
        <taxon>Thermoleophilia</taxon>
        <taxon>Solirubrobacterales</taxon>
        <taxon>Solirubrobacteraceae</taxon>
        <taxon>Solirubrobacter</taxon>
    </lineage>
</organism>
<evidence type="ECO:0000313" key="2">
    <source>
        <dbReference type="Proteomes" id="UP001147653"/>
    </source>
</evidence>
<comment type="caution">
    <text evidence="1">The sequence shown here is derived from an EMBL/GenBank/DDBJ whole genome shotgun (WGS) entry which is preliminary data.</text>
</comment>
<gene>
    <name evidence="1" type="ORF">OJ997_25260</name>
</gene>
<protein>
    <submittedName>
        <fullName evidence="1">Uncharacterized protein</fullName>
    </submittedName>
</protein>
<dbReference type="AlphaFoldDB" id="A0A9X3NLE9"/>